<dbReference type="SUPFAM" id="SSF57840">
    <property type="entry name" value="Ribosomal protein L36"/>
    <property type="match status" value="1"/>
</dbReference>
<dbReference type="InterPro" id="IPR000473">
    <property type="entry name" value="Ribosomal_bL36"/>
</dbReference>
<dbReference type="InterPro" id="IPR035977">
    <property type="entry name" value="Ribosomal_bL36_sp"/>
</dbReference>
<dbReference type="NCBIfam" id="TIGR01022">
    <property type="entry name" value="rpmJ_bact"/>
    <property type="match status" value="1"/>
</dbReference>
<keyword evidence="6" id="KW-1185">Reference proteome</keyword>
<evidence type="ECO:0000256" key="4">
    <source>
        <dbReference type="RuleBase" id="RU000570"/>
    </source>
</evidence>
<dbReference type="GO" id="GO:0006412">
    <property type="term" value="P:translation"/>
    <property type="evidence" value="ECO:0007669"/>
    <property type="project" value="InterPro"/>
</dbReference>
<dbReference type="InParanoid" id="A0A0C3BFY0"/>
<dbReference type="Proteomes" id="UP000054166">
    <property type="component" value="Unassembled WGS sequence"/>
</dbReference>
<dbReference type="EMBL" id="KN832985">
    <property type="protein sequence ID" value="KIM85173.1"/>
    <property type="molecule type" value="Genomic_DNA"/>
</dbReference>
<comment type="similarity">
    <text evidence="1 4">Belongs to the bacterial ribosomal protein bL36 family.</text>
</comment>
<evidence type="ECO:0000256" key="1">
    <source>
        <dbReference type="ARBA" id="ARBA00007645"/>
    </source>
</evidence>
<dbReference type="OrthoDB" id="10265903at2759"/>
<dbReference type="GO" id="GO:0005840">
    <property type="term" value="C:ribosome"/>
    <property type="evidence" value="ECO:0007669"/>
    <property type="project" value="UniProtKB-KW"/>
</dbReference>
<dbReference type="GO" id="GO:0003735">
    <property type="term" value="F:structural constituent of ribosome"/>
    <property type="evidence" value="ECO:0007669"/>
    <property type="project" value="InterPro"/>
</dbReference>
<evidence type="ECO:0000256" key="2">
    <source>
        <dbReference type="ARBA" id="ARBA00022980"/>
    </source>
</evidence>
<dbReference type="PANTHER" id="PTHR18804">
    <property type="entry name" value="RIBOSOMAL PROTEIN"/>
    <property type="match status" value="1"/>
</dbReference>
<dbReference type="Pfam" id="PF00444">
    <property type="entry name" value="Ribosomal_L36"/>
    <property type="match status" value="1"/>
</dbReference>
<proteinExistence type="inferred from homology"/>
<evidence type="ECO:0000313" key="5">
    <source>
        <dbReference type="EMBL" id="KIM85173.1"/>
    </source>
</evidence>
<keyword evidence="3 4" id="KW-0687">Ribonucleoprotein</keyword>
<sequence>MFRSILASSRPLLARCRLASLAHVRTHPHNLAATTSTITRGMKVRASVRPMCDGCTIVVRKGRVYNICSKNPKHKQRQG</sequence>
<dbReference type="InterPro" id="IPR052010">
    <property type="entry name" value="Ribosomal_LSU_bL36"/>
</dbReference>
<reference evidence="6" key="2">
    <citation type="submission" date="2015-01" db="EMBL/GenBank/DDBJ databases">
        <title>Evolutionary Origins and Diversification of the Mycorrhizal Mutualists.</title>
        <authorList>
            <consortium name="DOE Joint Genome Institute"/>
            <consortium name="Mycorrhizal Genomics Consortium"/>
            <person name="Kohler A."/>
            <person name="Kuo A."/>
            <person name="Nagy L.G."/>
            <person name="Floudas D."/>
            <person name="Copeland A."/>
            <person name="Barry K.W."/>
            <person name="Cichocki N."/>
            <person name="Veneault-Fourrey C."/>
            <person name="LaButti K."/>
            <person name="Lindquist E.A."/>
            <person name="Lipzen A."/>
            <person name="Lundell T."/>
            <person name="Morin E."/>
            <person name="Murat C."/>
            <person name="Riley R."/>
            <person name="Ohm R."/>
            <person name="Sun H."/>
            <person name="Tunlid A."/>
            <person name="Henrissat B."/>
            <person name="Grigoriev I.V."/>
            <person name="Hibbett D.S."/>
            <person name="Martin F."/>
        </authorList>
    </citation>
    <scope>NUCLEOTIDE SEQUENCE [LARGE SCALE GENOMIC DNA]</scope>
    <source>
        <strain evidence="6">F 1598</strain>
    </source>
</reference>
<evidence type="ECO:0000256" key="3">
    <source>
        <dbReference type="ARBA" id="ARBA00023274"/>
    </source>
</evidence>
<organism evidence="5 6">
    <name type="scientific">Piloderma croceum (strain F 1598)</name>
    <dbReference type="NCBI Taxonomy" id="765440"/>
    <lineage>
        <taxon>Eukaryota</taxon>
        <taxon>Fungi</taxon>
        <taxon>Dikarya</taxon>
        <taxon>Basidiomycota</taxon>
        <taxon>Agaricomycotina</taxon>
        <taxon>Agaricomycetes</taxon>
        <taxon>Agaricomycetidae</taxon>
        <taxon>Atheliales</taxon>
        <taxon>Atheliaceae</taxon>
        <taxon>Piloderma</taxon>
    </lineage>
</organism>
<dbReference type="HAMAP" id="MF_00251">
    <property type="entry name" value="Ribosomal_bL36"/>
    <property type="match status" value="1"/>
</dbReference>
<accession>A0A0C3BFY0</accession>
<dbReference type="PANTHER" id="PTHR18804:SF16">
    <property type="entry name" value="RIBOSOMAL PROTEIN"/>
    <property type="match status" value="1"/>
</dbReference>
<protein>
    <recommendedName>
        <fullName evidence="4">Ribosomal protein</fullName>
    </recommendedName>
</protein>
<reference evidence="5 6" key="1">
    <citation type="submission" date="2014-04" db="EMBL/GenBank/DDBJ databases">
        <authorList>
            <consortium name="DOE Joint Genome Institute"/>
            <person name="Kuo A."/>
            <person name="Tarkka M."/>
            <person name="Buscot F."/>
            <person name="Kohler A."/>
            <person name="Nagy L.G."/>
            <person name="Floudas D."/>
            <person name="Copeland A."/>
            <person name="Barry K.W."/>
            <person name="Cichocki N."/>
            <person name="Veneault-Fourrey C."/>
            <person name="LaButti K."/>
            <person name="Lindquist E.A."/>
            <person name="Lipzen A."/>
            <person name="Lundell T."/>
            <person name="Morin E."/>
            <person name="Murat C."/>
            <person name="Sun H."/>
            <person name="Tunlid A."/>
            <person name="Henrissat B."/>
            <person name="Grigoriev I.V."/>
            <person name="Hibbett D.S."/>
            <person name="Martin F."/>
            <person name="Nordberg H.P."/>
            <person name="Cantor M.N."/>
            <person name="Hua S.X."/>
        </authorList>
    </citation>
    <scope>NUCLEOTIDE SEQUENCE [LARGE SCALE GENOMIC DNA]</scope>
    <source>
        <strain evidence="5 6">F 1598</strain>
    </source>
</reference>
<dbReference type="GO" id="GO:1990904">
    <property type="term" value="C:ribonucleoprotein complex"/>
    <property type="evidence" value="ECO:0007669"/>
    <property type="project" value="UniProtKB-KW"/>
</dbReference>
<keyword evidence="2 4" id="KW-0689">Ribosomal protein</keyword>
<gene>
    <name evidence="5" type="ORF">PILCRDRAFT_817167</name>
</gene>
<dbReference type="STRING" id="765440.A0A0C3BFY0"/>
<dbReference type="AlphaFoldDB" id="A0A0C3BFY0"/>
<evidence type="ECO:0000313" key="6">
    <source>
        <dbReference type="Proteomes" id="UP000054166"/>
    </source>
</evidence>
<dbReference type="HOGENOM" id="CLU_135723_1_2_1"/>
<name>A0A0C3BFY0_PILCF</name>